<name>A0A0F9QSM8_9ZZZZ</name>
<sequence length="94" mass="10094">MATRRRRPIRRTLKTVRNTGKRDRALSIAGQIGLHILTDPEAMRGAGKVLEVLGRAMQSTADAKPTTAATPLIPADVSDLSAFSAQKKKEPSDG</sequence>
<accession>A0A0F9QSM8</accession>
<evidence type="ECO:0000313" key="1">
    <source>
        <dbReference type="EMBL" id="KKN08243.1"/>
    </source>
</evidence>
<proteinExistence type="predicted"/>
<protein>
    <submittedName>
        <fullName evidence="1">Uncharacterized protein</fullName>
    </submittedName>
</protein>
<dbReference type="AlphaFoldDB" id="A0A0F9QSM8"/>
<reference evidence="1" key="1">
    <citation type="journal article" date="2015" name="Nature">
        <title>Complex archaea that bridge the gap between prokaryotes and eukaryotes.</title>
        <authorList>
            <person name="Spang A."/>
            <person name="Saw J.H."/>
            <person name="Jorgensen S.L."/>
            <person name="Zaremba-Niedzwiedzka K."/>
            <person name="Martijn J."/>
            <person name="Lind A.E."/>
            <person name="van Eijk R."/>
            <person name="Schleper C."/>
            <person name="Guy L."/>
            <person name="Ettema T.J."/>
        </authorList>
    </citation>
    <scope>NUCLEOTIDE SEQUENCE</scope>
</reference>
<comment type="caution">
    <text evidence="1">The sequence shown here is derived from an EMBL/GenBank/DDBJ whole genome shotgun (WGS) entry which is preliminary data.</text>
</comment>
<dbReference type="EMBL" id="LAZR01004478">
    <property type="protein sequence ID" value="KKN08243.1"/>
    <property type="molecule type" value="Genomic_DNA"/>
</dbReference>
<organism evidence="1">
    <name type="scientific">marine sediment metagenome</name>
    <dbReference type="NCBI Taxonomy" id="412755"/>
    <lineage>
        <taxon>unclassified sequences</taxon>
        <taxon>metagenomes</taxon>
        <taxon>ecological metagenomes</taxon>
    </lineage>
</organism>
<gene>
    <name evidence="1" type="ORF">LCGC14_1058670</name>
</gene>